<dbReference type="SUPFAM" id="SSF53335">
    <property type="entry name" value="S-adenosyl-L-methionine-dependent methyltransferases"/>
    <property type="match status" value="1"/>
</dbReference>
<dbReference type="Gene3D" id="1.10.10.10">
    <property type="entry name" value="Winged helix-like DNA-binding domain superfamily/Winged helix DNA-binding domain"/>
    <property type="match status" value="1"/>
</dbReference>
<evidence type="ECO:0000313" key="2">
    <source>
        <dbReference type="EMBL" id="ETX03903.1"/>
    </source>
</evidence>
<name>W4M1A2_9BACT</name>
<dbReference type="HOGENOM" id="CLU_1485911_0_0_7"/>
<dbReference type="AlphaFoldDB" id="W4M1A2"/>
<feature type="domain" description="O-methyltransferase dimerisation" evidence="1">
    <location>
        <begin position="16"/>
        <end position="90"/>
    </location>
</feature>
<dbReference type="InterPro" id="IPR036388">
    <property type="entry name" value="WH-like_DNA-bd_sf"/>
</dbReference>
<dbReference type="InterPro" id="IPR012967">
    <property type="entry name" value="COMT_dimerisation"/>
</dbReference>
<comment type="caution">
    <text evidence="2">The sequence shown here is derived from an EMBL/GenBank/DDBJ whole genome shotgun (WGS) entry which is preliminary data.</text>
</comment>
<dbReference type="Pfam" id="PF08100">
    <property type="entry name" value="Dimerisation"/>
    <property type="match status" value="1"/>
</dbReference>
<organism evidence="2 3">
    <name type="scientific">Candidatus Entotheonella gemina</name>
    <dbReference type="NCBI Taxonomy" id="1429439"/>
    <lineage>
        <taxon>Bacteria</taxon>
        <taxon>Pseudomonadati</taxon>
        <taxon>Nitrospinota/Tectimicrobiota group</taxon>
        <taxon>Candidatus Tectimicrobiota</taxon>
        <taxon>Candidatus Entotheonellia</taxon>
        <taxon>Candidatus Entotheonellales</taxon>
        <taxon>Candidatus Entotheonellaceae</taxon>
        <taxon>Candidatus Entotheonella</taxon>
    </lineage>
</organism>
<gene>
    <name evidence="2" type="ORF">ETSY2_31935</name>
</gene>
<keyword evidence="3" id="KW-1185">Reference proteome</keyword>
<dbReference type="EMBL" id="AZHX01001359">
    <property type="protein sequence ID" value="ETX03903.1"/>
    <property type="molecule type" value="Genomic_DNA"/>
</dbReference>
<accession>W4M1A2</accession>
<evidence type="ECO:0000313" key="3">
    <source>
        <dbReference type="Proteomes" id="UP000019140"/>
    </source>
</evidence>
<dbReference type="SUPFAM" id="SSF46785">
    <property type="entry name" value="Winged helix' DNA-binding domain"/>
    <property type="match status" value="1"/>
</dbReference>
<dbReference type="Gene3D" id="3.40.50.150">
    <property type="entry name" value="Vaccinia Virus protein VP39"/>
    <property type="match status" value="1"/>
</dbReference>
<reference evidence="2 3" key="1">
    <citation type="journal article" date="2014" name="Nature">
        <title>An environmental bacterial taxon with a large and distinct metabolic repertoire.</title>
        <authorList>
            <person name="Wilson M.C."/>
            <person name="Mori T."/>
            <person name="Ruckert C."/>
            <person name="Uria A.R."/>
            <person name="Helf M.J."/>
            <person name="Takada K."/>
            <person name="Gernert C."/>
            <person name="Steffens U.A."/>
            <person name="Heycke N."/>
            <person name="Schmitt S."/>
            <person name="Rinke C."/>
            <person name="Helfrich E.J."/>
            <person name="Brachmann A.O."/>
            <person name="Gurgui C."/>
            <person name="Wakimoto T."/>
            <person name="Kracht M."/>
            <person name="Crusemann M."/>
            <person name="Hentschel U."/>
            <person name="Abe I."/>
            <person name="Matsunaga S."/>
            <person name="Kalinowski J."/>
            <person name="Takeyama H."/>
            <person name="Piel J."/>
        </authorList>
    </citation>
    <scope>NUCLEOTIDE SEQUENCE [LARGE SCALE GENOMIC DNA]</scope>
    <source>
        <strain evidence="3">TSY2</strain>
    </source>
</reference>
<evidence type="ECO:0000259" key="1">
    <source>
        <dbReference type="Pfam" id="PF08100"/>
    </source>
</evidence>
<dbReference type="InterPro" id="IPR036390">
    <property type="entry name" value="WH_DNA-bd_sf"/>
</dbReference>
<dbReference type="Proteomes" id="UP000019140">
    <property type="component" value="Unassembled WGS sequence"/>
</dbReference>
<dbReference type="GO" id="GO:0046983">
    <property type="term" value="F:protein dimerization activity"/>
    <property type="evidence" value="ECO:0007669"/>
    <property type="project" value="InterPro"/>
</dbReference>
<protein>
    <recommendedName>
        <fullName evidence="1">O-methyltransferase dimerisation domain-containing protein</fullName>
    </recommendedName>
</protein>
<sequence length="191" mass="20620">MVAENAAPQPTTIQKLTTAVYPSFAMLAGMQLDVFTPLKDGPMTAAQLADALDVKPEKLSPLLYALVAAELLTVDGARFANTPEAHQFLVQGKPTYMGDQHEFYTDSWSALLQTAASIRSGRPQAQHNFSTMSVDELAIFLRNLHPQAVIAGQQLVGLYDFTSHQTLVDAGGGTGGWLLPSPTPIHTFKPR</sequence>
<dbReference type="InterPro" id="IPR029063">
    <property type="entry name" value="SAM-dependent_MTases_sf"/>
</dbReference>
<proteinExistence type="predicted"/>